<dbReference type="Pfam" id="PF01060">
    <property type="entry name" value="TTR-52"/>
    <property type="match status" value="1"/>
</dbReference>
<name>A0AAF5D1R4_STRER</name>
<dbReference type="WBParaSite" id="TCONS_00005154.p1">
    <property type="protein sequence ID" value="TCONS_00005154.p1"/>
    <property type="gene ID" value="XLOC_003490"/>
</dbReference>
<dbReference type="Proteomes" id="UP000035681">
    <property type="component" value="Unplaced"/>
</dbReference>
<sequence>MKVSLFILIAFYINIVKSNINHNIPKTIIKGKFMCKGVPENNVGFAIVRKRFFGNYNLLFFQSTGNKGLVYAELKRNKLIRKKTFVKITHQCKMYRKNCLIEAFKEIPFNYCASRRNVRTSVLDLGTIDLIRYMPGQRTYCQTSWRKKYIRIQ</sequence>
<dbReference type="InterPro" id="IPR001534">
    <property type="entry name" value="Transthyretin-like"/>
</dbReference>
<keyword evidence="1" id="KW-0732">Signal</keyword>
<feature type="chain" id="PRO_5042059349" evidence="1">
    <location>
        <begin position="19"/>
        <end position="153"/>
    </location>
</feature>
<evidence type="ECO:0000256" key="1">
    <source>
        <dbReference type="SAM" id="SignalP"/>
    </source>
</evidence>
<reference evidence="3" key="1">
    <citation type="submission" date="2024-02" db="UniProtKB">
        <authorList>
            <consortium name="WormBaseParasite"/>
        </authorList>
    </citation>
    <scope>IDENTIFICATION</scope>
</reference>
<keyword evidence="2" id="KW-1185">Reference proteome</keyword>
<protein>
    <submittedName>
        <fullName evidence="3">Uncharacterized protein</fullName>
    </submittedName>
</protein>
<evidence type="ECO:0000313" key="3">
    <source>
        <dbReference type="WBParaSite" id="TCONS_00005154.p1"/>
    </source>
</evidence>
<feature type="signal peptide" evidence="1">
    <location>
        <begin position="1"/>
        <end position="18"/>
    </location>
</feature>
<evidence type="ECO:0000313" key="2">
    <source>
        <dbReference type="Proteomes" id="UP000035681"/>
    </source>
</evidence>
<accession>A0AAF5D1R4</accession>
<dbReference type="GO" id="GO:0009986">
    <property type="term" value="C:cell surface"/>
    <property type="evidence" value="ECO:0007669"/>
    <property type="project" value="InterPro"/>
</dbReference>
<organism evidence="2 3">
    <name type="scientific">Strongyloides stercoralis</name>
    <name type="common">Threadworm</name>
    <dbReference type="NCBI Taxonomy" id="6248"/>
    <lineage>
        <taxon>Eukaryota</taxon>
        <taxon>Metazoa</taxon>
        <taxon>Ecdysozoa</taxon>
        <taxon>Nematoda</taxon>
        <taxon>Chromadorea</taxon>
        <taxon>Rhabditida</taxon>
        <taxon>Tylenchina</taxon>
        <taxon>Panagrolaimomorpha</taxon>
        <taxon>Strongyloidoidea</taxon>
        <taxon>Strongyloididae</taxon>
        <taxon>Strongyloides</taxon>
    </lineage>
</organism>
<proteinExistence type="predicted"/>
<dbReference type="AlphaFoldDB" id="A0AAF5D1R4"/>